<sequence length="221" mass="24944">MADTSALCVAQPFKECVYQRFVVPSLISHDRDPRFMSEVFQAFAEMMQSYVELSALANGLQERSANTAVQLVQVQQEVVLEMSKECQAVEKARRAQKHDEALRRGERAALSASAADETSEDGPTDESIGSWWHDPFRIKTKVDKNAYELESPDKGGYRLYPVAPLSRLKAVKELATDRDTEVTEETRLDFDEELSPGDSWEPDHLTGEYEVEAILQDRIPS</sequence>
<name>G5A1Q8_PHYSP</name>
<feature type="region of interest" description="Disordered" evidence="1">
    <location>
        <begin position="176"/>
        <end position="204"/>
    </location>
</feature>
<accession>G5A1Q8</accession>
<evidence type="ECO:0000313" key="2">
    <source>
        <dbReference type="EMBL" id="EGZ10856.1"/>
    </source>
</evidence>
<evidence type="ECO:0008006" key="4">
    <source>
        <dbReference type="Google" id="ProtNLM"/>
    </source>
</evidence>
<proteinExistence type="predicted"/>
<gene>
    <name evidence="2" type="ORF">PHYSODRAFT_337627</name>
</gene>
<dbReference type="KEGG" id="psoj:PHYSODRAFT_337627"/>
<dbReference type="Proteomes" id="UP000002640">
    <property type="component" value="Unassembled WGS sequence"/>
</dbReference>
<dbReference type="EMBL" id="JH159158">
    <property type="protein sequence ID" value="EGZ10856.1"/>
    <property type="molecule type" value="Genomic_DNA"/>
</dbReference>
<feature type="compositionally biased region" description="Basic and acidic residues" evidence="1">
    <location>
        <begin position="176"/>
        <end position="189"/>
    </location>
</feature>
<feature type="compositionally biased region" description="Basic and acidic residues" evidence="1">
    <location>
        <begin position="94"/>
        <end position="107"/>
    </location>
</feature>
<feature type="region of interest" description="Disordered" evidence="1">
    <location>
        <begin position="94"/>
        <end position="130"/>
    </location>
</feature>
<reference evidence="2 3" key="1">
    <citation type="journal article" date="2006" name="Science">
        <title>Phytophthora genome sequences uncover evolutionary origins and mechanisms of pathogenesis.</title>
        <authorList>
            <person name="Tyler B.M."/>
            <person name="Tripathy S."/>
            <person name="Zhang X."/>
            <person name="Dehal P."/>
            <person name="Jiang R.H."/>
            <person name="Aerts A."/>
            <person name="Arredondo F.D."/>
            <person name="Baxter L."/>
            <person name="Bensasson D."/>
            <person name="Beynon J.L."/>
            <person name="Chapman J."/>
            <person name="Damasceno C.M."/>
            <person name="Dorrance A.E."/>
            <person name="Dou D."/>
            <person name="Dickerman A.W."/>
            <person name="Dubchak I.L."/>
            <person name="Garbelotto M."/>
            <person name="Gijzen M."/>
            <person name="Gordon S.G."/>
            <person name="Govers F."/>
            <person name="Grunwald N.J."/>
            <person name="Huang W."/>
            <person name="Ivors K.L."/>
            <person name="Jones R.W."/>
            <person name="Kamoun S."/>
            <person name="Krampis K."/>
            <person name="Lamour K.H."/>
            <person name="Lee M.K."/>
            <person name="McDonald W.H."/>
            <person name="Medina M."/>
            <person name="Meijer H.J."/>
            <person name="Nordberg E.K."/>
            <person name="Maclean D.J."/>
            <person name="Ospina-Giraldo M.D."/>
            <person name="Morris P.F."/>
            <person name="Phuntumart V."/>
            <person name="Putnam N.H."/>
            <person name="Rash S."/>
            <person name="Rose J.K."/>
            <person name="Sakihama Y."/>
            <person name="Salamov A.A."/>
            <person name="Savidor A."/>
            <person name="Scheuring C.F."/>
            <person name="Smith B.M."/>
            <person name="Sobral B.W."/>
            <person name="Terry A."/>
            <person name="Torto-Alalibo T.A."/>
            <person name="Win J."/>
            <person name="Xu Z."/>
            <person name="Zhang H."/>
            <person name="Grigoriev I.V."/>
            <person name="Rokhsar D.S."/>
            <person name="Boore J.L."/>
        </authorList>
    </citation>
    <scope>NUCLEOTIDE SEQUENCE [LARGE SCALE GENOMIC DNA]</scope>
    <source>
        <strain evidence="2 3">P6497</strain>
    </source>
</reference>
<organism evidence="2 3">
    <name type="scientific">Phytophthora sojae (strain P6497)</name>
    <name type="common">Soybean stem and root rot agent</name>
    <name type="synonym">Phytophthora megasperma f. sp. glycines</name>
    <dbReference type="NCBI Taxonomy" id="1094619"/>
    <lineage>
        <taxon>Eukaryota</taxon>
        <taxon>Sar</taxon>
        <taxon>Stramenopiles</taxon>
        <taxon>Oomycota</taxon>
        <taxon>Peronosporomycetes</taxon>
        <taxon>Peronosporales</taxon>
        <taxon>Peronosporaceae</taxon>
        <taxon>Phytophthora</taxon>
    </lineage>
</organism>
<dbReference type="GeneID" id="20647409"/>
<dbReference type="InParanoid" id="G5A1Q8"/>
<keyword evidence="3" id="KW-1185">Reference proteome</keyword>
<evidence type="ECO:0000256" key="1">
    <source>
        <dbReference type="SAM" id="MobiDB-lite"/>
    </source>
</evidence>
<evidence type="ECO:0000313" key="3">
    <source>
        <dbReference type="Proteomes" id="UP000002640"/>
    </source>
</evidence>
<protein>
    <recommendedName>
        <fullName evidence="4">Integrase catalytic domain-containing protein</fullName>
    </recommendedName>
</protein>
<dbReference type="AlphaFoldDB" id="G5A1Q8"/>
<dbReference type="RefSeq" id="XP_009533601.1">
    <property type="nucleotide sequence ID" value="XM_009535306.1"/>
</dbReference>